<dbReference type="PANTHER" id="PTHR24305:SF210">
    <property type="entry name" value="CYTOCHROME P450 MONOOXYGENASE ASQL-RELATED"/>
    <property type="match status" value="1"/>
</dbReference>
<keyword evidence="5" id="KW-0812">Transmembrane</keyword>
<dbReference type="GO" id="GO:0004497">
    <property type="term" value="F:monooxygenase activity"/>
    <property type="evidence" value="ECO:0007669"/>
    <property type="project" value="UniProtKB-KW"/>
</dbReference>
<evidence type="ECO:0000256" key="11">
    <source>
        <dbReference type="ARBA" id="ARBA00023136"/>
    </source>
</evidence>
<name>A0A6A6R2K8_9PEZI</name>
<evidence type="ECO:0000256" key="9">
    <source>
        <dbReference type="ARBA" id="ARBA00023004"/>
    </source>
</evidence>
<reference evidence="14" key="1">
    <citation type="journal article" date="2020" name="Stud. Mycol.">
        <title>101 Dothideomycetes genomes: a test case for predicting lifestyles and emergence of pathogens.</title>
        <authorList>
            <person name="Haridas S."/>
            <person name="Albert R."/>
            <person name="Binder M."/>
            <person name="Bloem J."/>
            <person name="Labutti K."/>
            <person name="Salamov A."/>
            <person name="Andreopoulos B."/>
            <person name="Baker S."/>
            <person name="Barry K."/>
            <person name="Bills G."/>
            <person name="Bluhm B."/>
            <person name="Cannon C."/>
            <person name="Castanera R."/>
            <person name="Culley D."/>
            <person name="Daum C."/>
            <person name="Ezra D."/>
            <person name="Gonzalez J."/>
            <person name="Henrissat B."/>
            <person name="Kuo A."/>
            <person name="Liang C."/>
            <person name="Lipzen A."/>
            <person name="Lutzoni F."/>
            <person name="Magnuson J."/>
            <person name="Mondo S."/>
            <person name="Nolan M."/>
            <person name="Ohm R."/>
            <person name="Pangilinan J."/>
            <person name="Park H.-J."/>
            <person name="Ramirez L."/>
            <person name="Alfaro M."/>
            <person name="Sun H."/>
            <person name="Tritt A."/>
            <person name="Yoshinaga Y."/>
            <person name="Zwiers L.-H."/>
            <person name="Turgeon B."/>
            <person name="Goodwin S."/>
            <person name="Spatafora J."/>
            <person name="Crous P."/>
            <person name="Grigoriev I."/>
        </authorList>
    </citation>
    <scope>NUCLEOTIDE SEQUENCE</scope>
    <source>
        <strain evidence="14">CBS 269.34</strain>
    </source>
</reference>
<comment type="cofactor">
    <cofactor evidence="1 12">
        <name>heme</name>
        <dbReference type="ChEBI" id="CHEBI:30413"/>
    </cofactor>
</comment>
<dbReference type="GO" id="GO:0016705">
    <property type="term" value="F:oxidoreductase activity, acting on paired donors, with incorporation or reduction of molecular oxygen"/>
    <property type="evidence" value="ECO:0007669"/>
    <property type="project" value="InterPro"/>
</dbReference>
<dbReference type="InterPro" id="IPR017972">
    <property type="entry name" value="Cyt_P450_CS"/>
</dbReference>
<dbReference type="FunFam" id="1.10.630.10:FF:000047">
    <property type="entry name" value="Cytochrome P450 monooxygenase"/>
    <property type="match status" value="1"/>
</dbReference>
<dbReference type="Proteomes" id="UP000799750">
    <property type="component" value="Unassembled WGS sequence"/>
</dbReference>
<dbReference type="InterPro" id="IPR036396">
    <property type="entry name" value="Cyt_P450_sf"/>
</dbReference>
<feature type="binding site" description="axial binding residue" evidence="12">
    <location>
        <position position="443"/>
    </location>
    <ligand>
        <name>heme</name>
        <dbReference type="ChEBI" id="CHEBI:30413"/>
    </ligand>
    <ligandPart>
        <name>Fe</name>
        <dbReference type="ChEBI" id="CHEBI:18248"/>
    </ligandPart>
</feature>
<comment type="subcellular location">
    <subcellularLocation>
        <location evidence="2">Membrane</location>
        <topology evidence="2">Single-pass membrane protein</topology>
    </subcellularLocation>
</comment>
<dbReference type="InterPro" id="IPR002401">
    <property type="entry name" value="Cyt_P450_E_grp-I"/>
</dbReference>
<gene>
    <name evidence="14" type="ORF">BU16DRAFT_571399</name>
</gene>
<dbReference type="Pfam" id="PF00067">
    <property type="entry name" value="p450"/>
    <property type="match status" value="1"/>
</dbReference>
<evidence type="ECO:0000256" key="4">
    <source>
        <dbReference type="ARBA" id="ARBA00022617"/>
    </source>
</evidence>
<dbReference type="PRINTS" id="PR00463">
    <property type="entry name" value="EP450I"/>
</dbReference>
<evidence type="ECO:0000256" key="5">
    <source>
        <dbReference type="ARBA" id="ARBA00022692"/>
    </source>
</evidence>
<dbReference type="EMBL" id="MU004186">
    <property type="protein sequence ID" value="KAF2497637.1"/>
    <property type="molecule type" value="Genomic_DNA"/>
</dbReference>
<organism evidence="14 15">
    <name type="scientific">Lophium mytilinum</name>
    <dbReference type="NCBI Taxonomy" id="390894"/>
    <lineage>
        <taxon>Eukaryota</taxon>
        <taxon>Fungi</taxon>
        <taxon>Dikarya</taxon>
        <taxon>Ascomycota</taxon>
        <taxon>Pezizomycotina</taxon>
        <taxon>Dothideomycetes</taxon>
        <taxon>Pleosporomycetidae</taxon>
        <taxon>Mytilinidiales</taxon>
        <taxon>Mytilinidiaceae</taxon>
        <taxon>Lophium</taxon>
    </lineage>
</organism>
<dbReference type="GO" id="GO:0009403">
    <property type="term" value="P:toxin biosynthetic process"/>
    <property type="evidence" value="ECO:0007669"/>
    <property type="project" value="UniProtKB-ARBA"/>
</dbReference>
<evidence type="ECO:0000256" key="7">
    <source>
        <dbReference type="ARBA" id="ARBA00022989"/>
    </source>
</evidence>
<dbReference type="InterPro" id="IPR050121">
    <property type="entry name" value="Cytochrome_P450_monoxygenase"/>
</dbReference>
<evidence type="ECO:0000256" key="8">
    <source>
        <dbReference type="ARBA" id="ARBA00023002"/>
    </source>
</evidence>
<dbReference type="PROSITE" id="PS00086">
    <property type="entry name" value="CYTOCHROME_P450"/>
    <property type="match status" value="1"/>
</dbReference>
<dbReference type="Gene3D" id="1.10.630.10">
    <property type="entry name" value="Cytochrome P450"/>
    <property type="match status" value="1"/>
</dbReference>
<dbReference type="PANTHER" id="PTHR24305">
    <property type="entry name" value="CYTOCHROME P450"/>
    <property type="match status" value="1"/>
</dbReference>
<dbReference type="InterPro" id="IPR001128">
    <property type="entry name" value="Cyt_P450"/>
</dbReference>
<dbReference type="PRINTS" id="PR00385">
    <property type="entry name" value="P450"/>
</dbReference>
<evidence type="ECO:0000256" key="6">
    <source>
        <dbReference type="ARBA" id="ARBA00022723"/>
    </source>
</evidence>
<evidence type="ECO:0000256" key="1">
    <source>
        <dbReference type="ARBA" id="ARBA00001971"/>
    </source>
</evidence>
<evidence type="ECO:0000256" key="12">
    <source>
        <dbReference type="PIRSR" id="PIRSR602401-1"/>
    </source>
</evidence>
<evidence type="ECO:0000256" key="2">
    <source>
        <dbReference type="ARBA" id="ARBA00004167"/>
    </source>
</evidence>
<dbReference type="OrthoDB" id="1470350at2759"/>
<accession>A0A6A6R2K8</accession>
<evidence type="ECO:0000313" key="15">
    <source>
        <dbReference type="Proteomes" id="UP000799750"/>
    </source>
</evidence>
<dbReference type="GO" id="GO:0016020">
    <property type="term" value="C:membrane"/>
    <property type="evidence" value="ECO:0007669"/>
    <property type="project" value="UniProtKB-SubCell"/>
</dbReference>
<keyword evidence="11" id="KW-0472">Membrane</keyword>
<evidence type="ECO:0000313" key="14">
    <source>
        <dbReference type="EMBL" id="KAF2497637.1"/>
    </source>
</evidence>
<dbReference type="SUPFAM" id="SSF48264">
    <property type="entry name" value="Cytochrome P450"/>
    <property type="match status" value="1"/>
</dbReference>
<dbReference type="GO" id="GO:0005506">
    <property type="term" value="F:iron ion binding"/>
    <property type="evidence" value="ECO:0007669"/>
    <property type="project" value="InterPro"/>
</dbReference>
<comment type="similarity">
    <text evidence="3 13">Belongs to the cytochrome P450 family.</text>
</comment>
<keyword evidence="4 12" id="KW-0349">Heme</keyword>
<keyword evidence="8 13" id="KW-0560">Oxidoreductase</keyword>
<dbReference type="AlphaFoldDB" id="A0A6A6R2K8"/>
<keyword evidence="10 13" id="KW-0503">Monooxygenase</keyword>
<dbReference type="CDD" id="cd11058">
    <property type="entry name" value="CYP60B-like"/>
    <property type="match status" value="1"/>
</dbReference>
<protein>
    <submittedName>
        <fullName evidence="14">Cytochrome P450</fullName>
    </submittedName>
</protein>
<evidence type="ECO:0000256" key="13">
    <source>
        <dbReference type="RuleBase" id="RU000461"/>
    </source>
</evidence>
<sequence>MRTSMRGVHSDGGSTLGAASEALEILIRFFGVAVYRLYFHPLKDFPGPKLHAITQIPNVVNIYRGRQVAMVCELHEKYGHVVRVSPHELSFNSSQAWKDVHGHQKPGKPNIIKHPDWFVPAINNVHSIISANDVDHARTRRIFSNAFSDRALKLQESLFARYTDLLVSKLGEAPDQVSDLVRMYNFTTFDIMSELAFGEPLSLLTNSDYVPWVKNIFQSIRTGSKIGIIRYWPRLYAFAKWLTGNTFQSKRVKHFEYSASRVDRRLDRGSNEPDIWNLVLNAKEGRGLSRGEMYANATVFMIAGTETTASLLSGLTYYLLKHPSVLKKLNEEIRSAFKTDAEITIEGLQRLPYLQACMEEGLRMYPPVPVGLPQLVPPQGAAICGDWIPGGTVVSVSQFAMYSCEKVFRDANSFIPERWLGDQRFETDDKFALQPFSYGPRNCLGKNLAYHEMRIILSKVLWNFDLEMLPECEDWTDQEVYTLWQKHPLKCKMTPIREVKAYGAK</sequence>
<keyword evidence="9 12" id="KW-0408">Iron</keyword>
<evidence type="ECO:0000256" key="3">
    <source>
        <dbReference type="ARBA" id="ARBA00010617"/>
    </source>
</evidence>
<keyword evidence="7" id="KW-1133">Transmembrane helix</keyword>
<proteinExistence type="inferred from homology"/>
<evidence type="ECO:0000256" key="10">
    <source>
        <dbReference type="ARBA" id="ARBA00023033"/>
    </source>
</evidence>
<dbReference type="GO" id="GO:0020037">
    <property type="term" value="F:heme binding"/>
    <property type="evidence" value="ECO:0007669"/>
    <property type="project" value="InterPro"/>
</dbReference>
<keyword evidence="6 12" id="KW-0479">Metal-binding</keyword>
<keyword evidence="15" id="KW-1185">Reference proteome</keyword>